<dbReference type="GO" id="GO:0005813">
    <property type="term" value="C:centrosome"/>
    <property type="evidence" value="ECO:0007669"/>
    <property type="project" value="UniProtKB-SubCell"/>
</dbReference>
<dbReference type="GO" id="GO:0097539">
    <property type="term" value="C:ciliary transition fiber"/>
    <property type="evidence" value="ECO:0007669"/>
    <property type="project" value="TreeGrafter"/>
</dbReference>
<name>A0A9P0E5T6_NEZVI</name>
<dbReference type="GO" id="GO:0051660">
    <property type="term" value="P:establishment of centrosome localization"/>
    <property type="evidence" value="ECO:0007669"/>
    <property type="project" value="TreeGrafter"/>
</dbReference>
<proteinExistence type="predicted"/>
<keyword evidence="2" id="KW-0963">Cytoplasm</keyword>
<keyword evidence="7" id="KW-1185">Reference proteome</keyword>
<evidence type="ECO:0000256" key="1">
    <source>
        <dbReference type="ARBA" id="ARBA00004300"/>
    </source>
</evidence>
<gene>
    <name evidence="6" type="ORF">NEZAVI_LOCUS1609</name>
</gene>
<feature type="coiled-coil region" evidence="5">
    <location>
        <begin position="416"/>
        <end position="535"/>
    </location>
</feature>
<sequence length="577" mass="67098">MDVIGEYKKLCSINKTFTDLYVIDALKNALITGELDLSGYPVALGGWEVLSKIMVKNEAITKLKFCDCMIPTLGFDFIFNALMNCNRISEVNLFGNNMSNTSIIQLGKMLSINKSIKTLTLNWNNIGESLEAFSAFCGGLSQNQSLEYLDLRNNQVCSAGANELSVALKQNHSLKILDLRWNKLKNKGVDYLQNALKFNVSIKELLLKGNFVHFQETTSVELCVKKNEDLHNIKMEYELKVAFLLKELKKLEDMRVQQISKITQISQQRFIEFENKFEELSQLLMKKEEQLRCQKIKKMKADKEVSRCIEKVTKLKDEIECSIKKKQELEKILEEKQNNYFKNIKELECKLKLEQDRNEKLVQDINEKNIALEVLKNDFTKAKLDWESCALEKRGKIESEWKMKLEDVDCKYSKQIVELREQLVEKELVFLKEEEEKIKSFRIRAEEAEKSKMSMEGEILSLLDKTSNQESKIVALQKELILISTGFETTQQELKNAQNEIKKYKEALNKVDDELTMANQTIKNLKTEIIEEKEKFRVSTLRQKEVNEKMAQIKEEEKLRSELLASALKRYLRSSED</sequence>
<evidence type="ECO:0000313" key="6">
    <source>
        <dbReference type="EMBL" id="CAH1390398.1"/>
    </source>
</evidence>
<dbReference type="AlphaFoldDB" id="A0A9P0E5T6"/>
<dbReference type="Gene3D" id="3.80.10.10">
    <property type="entry name" value="Ribonuclease Inhibitor"/>
    <property type="match status" value="2"/>
</dbReference>
<dbReference type="Pfam" id="PF13516">
    <property type="entry name" value="LRR_6"/>
    <property type="match status" value="2"/>
</dbReference>
<dbReference type="OrthoDB" id="8436363at2759"/>
<protein>
    <submittedName>
        <fullName evidence="6">Uncharacterized protein</fullName>
    </submittedName>
</protein>
<evidence type="ECO:0000256" key="4">
    <source>
        <dbReference type="ARBA" id="ARBA00023212"/>
    </source>
</evidence>
<evidence type="ECO:0000256" key="2">
    <source>
        <dbReference type="ARBA" id="ARBA00022490"/>
    </source>
</evidence>
<evidence type="ECO:0000256" key="5">
    <source>
        <dbReference type="SAM" id="Coils"/>
    </source>
</evidence>
<keyword evidence="4" id="KW-0206">Cytoskeleton</keyword>
<organism evidence="6 7">
    <name type="scientific">Nezara viridula</name>
    <name type="common">Southern green stink bug</name>
    <name type="synonym">Cimex viridulus</name>
    <dbReference type="NCBI Taxonomy" id="85310"/>
    <lineage>
        <taxon>Eukaryota</taxon>
        <taxon>Metazoa</taxon>
        <taxon>Ecdysozoa</taxon>
        <taxon>Arthropoda</taxon>
        <taxon>Hexapoda</taxon>
        <taxon>Insecta</taxon>
        <taxon>Pterygota</taxon>
        <taxon>Neoptera</taxon>
        <taxon>Paraneoptera</taxon>
        <taxon>Hemiptera</taxon>
        <taxon>Heteroptera</taxon>
        <taxon>Panheteroptera</taxon>
        <taxon>Pentatomomorpha</taxon>
        <taxon>Pentatomoidea</taxon>
        <taxon>Pentatomidae</taxon>
        <taxon>Pentatominae</taxon>
        <taxon>Nezara</taxon>
    </lineage>
</organism>
<evidence type="ECO:0000313" key="7">
    <source>
        <dbReference type="Proteomes" id="UP001152798"/>
    </source>
</evidence>
<evidence type="ECO:0000256" key="3">
    <source>
        <dbReference type="ARBA" id="ARBA00023054"/>
    </source>
</evidence>
<dbReference type="Proteomes" id="UP001152798">
    <property type="component" value="Chromosome 1"/>
</dbReference>
<dbReference type="InterPro" id="IPR001611">
    <property type="entry name" value="Leu-rich_rpt"/>
</dbReference>
<dbReference type="GO" id="GO:0005814">
    <property type="term" value="C:centriole"/>
    <property type="evidence" value="ECO:0007669"/>
    <property type="project" value="TreeGrafter"/>
</dbReference>
<dbReference type="SMART" id="SM00368">
    <property type="entry name" value="LRR_RI"/>
    <property type="match status" value="3"/>
</dbReference>
<dbReference type="SUPFAM" id="SSF52047">
    <property type="entry name" value="RNI-like"/>
    <property type="match status" value="1"/>
</dbReference>
<dbReference type="PANTHER" id="PTHR23170:SF2">
    <property type="entry name" value="CENTROSOMAL PROTEIN OF 83 KDA"/>
    <property type="match status" value="1"/>
</dbReference>
<reference evidence="6" key="1">
    <citation type="submission" date="2022-01" db="EMBL/GenBank/DDBJ databases">
        <authorList>
            <person name="King R."/>
        </authorList>
    </citation>
    <scope>NUCLEOTIDE SEQUENCE</scope>
</reference>
<dbReference type="GO" id="GO:0005794">
    <property type="term" value="C:Golgi apparatus"/>
    <property type="evidence" value="ECO:0007669"/>
    <property type="project" value="TreeGrafter"/>
</dbReference>
<feature type="coiled-coil region" evidence="5">
    <location>
        <begin position="234"/>
        <end position="378"/>
    </location>
</feature>
<comment type="subcellular location">
    <subcellularLocation>
        <location evidence="1">Cytoplasm</location>
        <location evidence="1">Cytoskeleton</location>
        <location evidence="1">Microtubule organizing center</location>
        <location evidence="1">Centrosome</location>
    </subcellularLocation>
</comment>
<dbReference type="InterPro" id="IPR032675">
    <property type="entry name" value="LRR_dom_sf"/>
</dbReference>
<accession>A0A9P0E5T6</accession>
<dbReference type="EMBL" id="OV725077">
    <property type="protein sequence ID" value="CAH1390398.1"/>
    <property type="molecule type" value="Genomic_DNA"/>
</dbReference>
<keyword evidence="3 5" id="KW-0175">Coiled coil</keyword>
<dbReference type="PANTHER" id="PTHR23170">
    <property type="entry name" value="NY-REN-58 ANTIGEN"/>
    <property type="match status" value="1"/>
</dbReference>
<dbReference type="InterPro" id="IPR052116">
    <property type="entry name" value="Centro_Cilium_Assembly"/>
</dbReference>
<dbReference type="GO" id="GO:0060271">
    <property type="term" value="P:cilium assembly"/>
    <property type="evidence" value="ECO:0007669"/>
    <property type="project" value="TreeGrafter"/>
</dbReference>